<keyword evidence="1" id="KW-0548">Nucleotidyltransferase</keyword>
<sequence length="139" mass="15796">DGVPPAIWKIVIPYISTFLADTYSSCIKMSYYPTSLKCSHIIPILKNGDSRNVANYRPISIITTLAKLFEKILHYKILHQIRPYLNTSQHAFIQGRSTTSNLLLLLEKTVDTLDNGEQHDVIYLDLNKAFDTGKSRHSC</sequence>
<keyword evidence="1" id="KW-0695">RNA-directed DNA polymerase</keyword>
<name>Q4JIV5_9SCOR</name>
<reference evidence="1" key="1">
    <citation type="submission" date="2005-05" db="EMBL/GenBank/DDBJ databases">
        <title>Divergent non-LTR retrotransposon lineages from the genomes of scorpions (Arachnida: Scorpiones).</title>
        <authorList>
            <person name="Glushkov S."/>
            <person name="Novikova O."/>
            <person name="Blinov A."/>
            <person name="Fet V."/>
        </authorList>
    </citation>
    <scope>NUCLEOTIDE SEQUENCE</scope>
</reference>
<feature type="non-terminal residue" evidence="1">
    <location>
        <position position="1"/>
    </location>
</feature>
<proteinExistence type="predicted"/>
<feature type="non-terminal residue" evidence="1">
    <location>
        <position position="139"/>
    </location>
</feature>
<gene>
    <name evidence="1" type="primary">RT</name>
</gene>
<dbReference type="AlphaFoldDB" id="Q4JIV5"/>
<dbReference type="GO" id="GO:0003964">
    <property type="term" value="F:RNA-directed DNA polymerase activity"/>
    <property type="evidence" value="ECO:0007669"/>
    <property type="project" value="UniProtKB-KW"/>
</dbReference>
<organism evidence="1">
    <name type="scientific">Paruroctonus stahnkei</name>
    <dbReference type="NCBI Taxonomy" id="333296"/>
    <lineage>
        <taxon>Eukaryota</taxon>
        <taxon>Metazoa</taxon>
        <taxon>Ecdysozoa</taxon>
        <taxon>Arthropoda</taxon>
        <taxon>Chelicerata</taxon>
        <taxon>Arachnida</taxon>
        <taxon>Scorpiones</taxon>
        <taxon>Iurida</taxon>
        <taxon>Chactoidea</taxon>
        <taxon>Vaejovidae</taxon>
        <taxon>Paruroctonus</taxon>
    </lineage>
</organism>
<accession>Q4JIV5</accession>
<protein>
    <submittedName>
        <fullName evidence="1">Reverse transcriptase</fullName>
    </submittedName>
</protein>
<keyword evidence="1" id="KW-0808">Transferase</keyword>
<dbReference type="EMBL" id="DQ084213">
    <property type="protein sequence ID" value="AAY86044.1"/>
    <property type="molecule type" value="Genomic_DNA"/>
</dbReference>
<evidence type="ECO:0000313" key="1">
    <source>
        <dbReference type="EMBL" id="AAY86044.1"/>
    </source>
</evidence>
<dbReference type="PANTHER" id="PTHR19446">
    <property type="entry name" value="REVERSE TRANSCRIPTASES"/>
    <property type="match status" value="1"/>
</dbReference>